<sequence length="263" mass="29986">MTLKSRQSITHSTIKNGPEMGDSSLALEIKANQIHKPLFSFVAKSIKPAKSKKDLSLNDSFSKTSQLYSKISSSTHDLEPKYFRLLDLSQSYNSRDEAEGILDEPSLSQTGIKQHRIMQQYVELFRAHIKSNLNISVSNKIRYSSKEKYIKELRKLEKNTGSLLNQSMIDFQGKERRRASKSMIAQSRQSINESRLKAQAPSKNFLNPIYFSDDQSTNSSQKSLIPPVRRPNRDLSLCSWATDHSESRPKFPNIHVSNNHLCP</sequence>
<reference evidence="2" key="1">
    <citation type="submission" date="2021-09" db="EMBL/GenBank/DDBJ databases">
        <authorList>
            <consortium name="AG Swart"/>
            <person name="Singh M."/>
            <person name="Singh A."/>
            <person name="Seah K."/>
            <person name="Emmerich C."/>
        </authorList>
    </citation>
    <scope>NUCLEOTIDE SEQUENCE</scope>
    <source>
        <strain evidence="2">ATCC30299</strain>
    </source>
</reference>
<feature type="compositionally biased region" description="Polar residues" evidence="1">
    <location>
        <begin position="213"/>
        <end position="223"/>
    </location>
</feature>
<feature type="compositionally biased region" description="Polar residues" evidence="1">
    <location>
        <begin position="183"/>
        <end position="193"/>
    </location>
</feature>
<feature type="region of interest" description="Disordered" evidence="1">
    <location>
        <begin position="1"/>
        <end position="21"/>
    </location>
</feature>
<feature type="region of interest" description="Disordered" evidence="1">
    <location>
        <begin position="171"/>
        <end position="198"/>
    </location>
</feature>
<organism evidence="2 3">
    <name type="scientific">Blepharisma stoltei</name>
    <dbReference type="NCBI Taxonomy" id="1481888"/>
    <lineage>
        <taxon>Eukaryota</taxon>
        <taxon>Sar</taxon>
        <taxon>Alveolata</taxon>
        <taxon>Ciliophora</taxon>
        <taxon>Postciliodesmatophora</taxon>
        <taxon>Heterotrichea</taxon>
        <taxon>Heterotrichida</taxon>
        <taxon>Blepharismidae</taxon>
        <taxon>Blepharisma</taxon>
    </lineage>
</organism>
<evidence type="ECO:0000256" key="1">
    <source>
        <dbReference type="SAM" id="MobiDB-lite"/>
    </source>
</evidence>
<dbReference type="AlphaFoldDB" id="A0AAU9KEU6"/>
<feature type="region of interest" description="Disordered" evidence="1">
    <location>
        <begin position="209"/>
        <end position="228"/>
    </location>
</feature>
<name>A0AAU9KEU6_9CILI</name>
<proteinExistence type="predicted"/>
<feature type="region of interest" description="Disordered" evidence="1">
    <location>
        <begin position="243"/>
        <end position="263"/>
    </location>
</feature>
<accession>A0AAU9KEU6</accession>
<dbReference type="EMBL" id="CAJZBQ010000053">
    <property type="protein sequence ID" value="CAG9331748.1"/>
    <property type="molecule type" value="Genomic_DNA"/>
</dbReference>
<comment type="caution">
    <text evidence="2">The sequence shown here is derived from an EMBL/GenBank/DDBJ whole genome shotgun (WGS) entry which is preliminary data.</text>
</comment>
<evidence type="ECO:0000313" key="3">
    <source>
        <dbReference type="Proteomes" id="UP001162131"/>
    </source>
</evidence>
<protein>
    <submittedName>
        <fullName evidence="2">Uncharacterized protein</fullName>
    </submittedName>
</protein>
<gene>
    <name evidence="2" type="ORF">BSTOLATCC_MIC53811</name>
</gene>
<keyword evidence="3" id="KW-1185">Reference proteome</keyword>
<evidence type="ECO:0000313" key="2">
    <source>
        <dbReference type="EMBL" id="CAG9331748.1"/>
    </source>
</evidence>
<feature type="compositionally biased region" description="Polar residues" evidence="1">
    <location>
        <begin position="1"/>
        <end position="15"/>
    </location>
</feature>
<dbReference type="Proteomes" id="UP001162131">
    <property type="component" value="Unassembled WGS sequence"/>
</dbReference>